<comment type="similarity">
    <text evidence="1">Belongs to the UDP-glycosyltransferase family.</text>
</comment>
<accession>A0A067LG19</accession>
<evidence type="ECO:0000256" key="1">
    <source>
        <dbReference type="ARBA" id="ARBA00009995"/>
    </source>
</evidence>
<organism evidence="3 4">
    <name type="scientific">Jatropha curcas</name>
    <name type="common">Barbados nut</name>
    <dbReference type="NCBI Taxonomy" id="180498"/>
    <lineage>
        <taxon>Eukaryota</taxon>
        <taxon>Viridiplantae</taxon>
        <taxon>Streptophyta</taxon>
        <taxon>Embryophyta</taxon>
        <taxon>Tracheophyta</taxon>
        <taxon>Spermatophyta</taxon>
        <taxon>Magnoliopsida</taxon>
        <taxon>eudicotyledons</taxon>
        <taxon>Gunneridae</taxon>
        <taxon>Pentapetalae</taxon>
        <taxon>rosids</taxon>
        <taxon>fabids</taxon>
        <taxon>Malpighiales</taxon>
        <taxon>Euphorbiaceae</taxon>
        <taxon>Crotonoideae</taxon>
        <taxon>Jatropheae</taxon>
        <taxon>Jatropha</taxon>
    </lineage>
</organism>
<evidence type="ECO:0000256" key="2">
    <source>
        <dbReference type="ARBA" id="ARBA00022679"/>
    </source>
</evidence>
<evidence type="ECO:0000313" key="3">
    <source>
        <dbReference type="EMBL" id="KDP43500.1"/>
    </source>
</evidence>
<dbReference type="Gene3D" id="3.40.50.2000">
    <property type="entry name" value="Glycogen Phosphorylase B"/>
    <property type="match status" value="2"/>
</dbReference>
<dbReference type="OrthoDB" id="5835829at2759"/>
<dbReference type="EMBL" id="KK914267">
    <property type="protein sequence ID" value="KDP43500.1"/>
    <property type="molecule type" value="Genomic_DNA"/>
</dbReference>
<dbReference type="SUPFAM" id="SSF53756">
    <property type="entry name" value="UDP-Glycosyltransferase/glycogen phosphorylase"/>
    <property type="match status" value="1"/>
</dbReference>
<dbReference type="PANTHER" id="PTHR48045:SF34">
    <property type="entry name" value="ISOFLAVONE 7-O-GLUCOSYLTRANSFERASE 1-LIKE"/>
    <property type="match status" value="1"/>
</dbReference>
<dbReference type="AlphaFoldDB" id="A0A067LG19"/>
<dbReference type="GO" id="GO:0008194">
    <property type="term" value="F:UDP-glycosyltransferase activity"/>
    <property type="evidence" value="ECO:0007669"/>
    <property type="project" value="InterPro"/>
</dbReference>
<protein>
    <recommendedName>
        <fullName evidence="5">Glycosyltransferase</fullName>
    </recommendedName>
</protein>
<sequence length="468" mass="52316">MPSTQSSSPQIAASHVAVCTWPFSSHPLGFFNLVRKLATEAPQTQFSFFSLPKTNSIIKSSQKNSPLPTNLMSYDVDDGIPEGVNHLTIDHAVEVRHFLEQLPYNFEHRIEEVLADTERTTGSRREVTCIMTDAVICSPLGKMAEDMNVPWIAFTVPHPNDLVCYFEMDKIQKLFANAKSENDRVDVIPGLSSLPFKDLPHEIHLSKPSNELVPYLYRMAQKLPQAKALLLNTYEELNPIPLTNYLKSKVKNLLYMVCSTLSITQENDGSSTSAGCLFSWLDRQKVGSVVYVSFGTVVELGSEELMALAEAIEYSGKPFLWSLKDKCKENLPEGFLERTKEKGMVVSWAPQREILQHGSVGVFVNHGGYNSMWESILGGVPMICRSVWADNHINAKVAEEVWGVAVRVEGRVITKSGIVKCLEMVFEQEKEKKMRQACKELRQVLIEADGPDGVAAKNRKTLLHLISG</sequence>
<dbReference type="CDD" id="cd03784">
    <property type="entry name" value="GT1_Gtf-like"/>
    <property type="match status" value="1"/>
</dbReference>
<reference evidence="3 4" key="1">
    <citation type="journal article" date="2014" name="PLoS ONE">
        <title>Global Analysis of Gene Expression Profiles in Physic Nut (Jatropha curcas L.) Seedlings Exposed to Salt Stress.</title>
        <authorList>
            <person name="Zhang L."/>
            <person name="Zhang C."/>
            <person name="Wu P."/>
            <person name="Chen Y."/>
            <person name="Li M."/>
            <person name="Jiang H."/>
            <person name="Wu G."/>
        </authorList>
    </citation>
    <scope>NUCLEOTIDE SEQUENCE [LARGE SCALE GENOMIC DNA]</scope>
    <source>
        <strain evidence="4">cv. GZQX0401</strain>
        <tissue evidence="3">Young leaves</tissue>
    </source>
</reference>
<keyword evidence="2" id="KW-0808">Transferase</keyword>
<proteinExistence type="inferred from homology"/>
<evidence type="ECO:0000313" key="4">
    <source>
        <dbReference type="Proteomes" id="UP000027138"/>
    </source>
</evidence>
<dbReference type="Proteomes" id="UP000027138">
    <property type="component" value="Unassembled WGS sequence"/>
</dbReference>
<dbReference type="PANTHER" id="PTHR48045">
    <property type="entry name" value="UDP-GLYCOSYLTRANSFERASE 72B1"/>
    <property type="match status" value="1"/>
</dbReference>
<keyword evidence="4" id="KW-1185">Reference proteome</keyword>
<dbReference type="FunFam" id="3.40.50.2000:FF:000060">
    <property type="entry name" value="Glycosyltransferase"/>
    <property type="match status" value="1"/>
</dbReference>
<name>A0A067LG19_JATCU</name>
<gene>
    <name evidence="3" type="ORF">JCGZ_16787</name>
</gene>
<dbReference type="InterPro" id="IPR002213">
    <property type="entry name" value="UDP_glucos_trans"/>
</dbReference>
<dbReference type="Pfam" id="PF00201">
    <property type="entry name" value="UDPGT"/>
    <property type="match status" value="1"/>
</dbReference>
<evidence type="ECO:0008006" key="5">
    <source>
        <dbReference type="Google" id="ProtNLM"/>
    </source>
</evidence>